<reference evidence="3" key="1">
    <citation type="journal article" date="2019" name="Int. J. Syst. Evol. Microbiol.">
        <title>The Global Catalogue of Microorganisms (GCM) 10K type strain sequencing project: providing services to taxonomists for standard genome sequencing and annotation.</title>
        <authorList>
            <consortium name="The Broad Institute Genomics Platform"/>
            <consortium name="The Broad Institute Genome Sequencing Center for Infectious Disease"/>
            <person name="Wu L."/>
            <person name="Ma J."/>
        </authorList>
    </citation>
    <scope>NUCLEOTIDE SEQUENCE [LARGE SCALE GENOMIC DNA]</scope>
    <source>
        <strain evidence="3">CCUG 70865</strain>
    </source>
</reference>
<dbReference type="SUPFAM" id="SSF50969">
    <property type="entry name" value="YVTN repeat-like/Quinoprotein amine dehydrogenase"/>
    <property type="match status" value="1"/>
</dbReference>
<proteinExistence type="predicted"/>
<feature type="signal peptide" evidence="1">
    <location>
        <begin position="1"/>
        <end position="24"/>
    </location>
</feature>
<evidence type="ECO:0000313" key="2">
    <source>
        <dbReference type="EMBL" id="MFD1601853.1"/>
    </source>
</evidence>
<dbReference type="InterPro" id="IPR051200">
    <property type="entry name" value="Host-pathogen_enzymatic-act"/>
</dbReference>
<feature type="chain" id="PRO_5045064468" evidence="1">
    <location>
        <begin position="25"/>
        <end position="354"/>
    </location>
</feature>
<name>A0ABW4H903_9FLAO</name>
<dbReference type="PROSITE" id="PS51257">
    <property type="entry name" value="PROKAR_LIPOPROTEIN"/>
    <property type="match status" value="1"/>
</dbReference>
<dbReference type="Pfam" id="PF16819">
    <property type="entry name" value="DUF5074"/>
    <property type="match status" value="1"/>
</dbReference>
<dbReference type="EMBL" id="JBHUDZ010000002">
    <property type="protein sequence ID" value="MFD1601853.1"/>
    <property type="molecule type" value="Genomic_DNA"/>
</dbReference>
<sequence length="354" mass="38095">MKRFNKLFLTVIFASAFFVSCSSDDDETQAPRGNYDGGIFVVNEGNNGTPNGTISYLSDDLKVENDVFKLVNNKTSGDTPQSIGFNGDLAYIVTNASNKIELVNRYTFKSIATITTGLINPRFIAFANGKGYVTNWGDPASSSDDYVAVLDLSSNTITSTIPVVEGPEQIIENDGKLYVAHKGGWNQGNSLTIINAATNTVATNFVVGDVPSVLEKDNGTLYILCAGKPSYADVETAGKIVKLNLSSNTISSTINFSEKTHPGFLDIESSKLYYTIGNEVYTTAVSSTSLPTASTFKASKINIPYGFAVKNNQIYFSDAVNYSDAGNIYIYSLTGTLSNTLSVGINPNGFYFND</sequence>
<evidence type="ECO:0000313" key="3">
    <source>
        <dbReference type="Proteomes" id="UP001597138"/>
    </source>
</evidence>
<comment type="caution">
    <text evidence="2">The sequence shown here is derived from an EMBL/GenBank/DDBJ whole genome shotgun (WGS) entry which is preliminary data.</text>
</comment>
<dbReference type="Proteomes" id="UP001597138">
    <property type="component" value="Unassembled WGS sequence"/>
</dbReference>
<protein>
    <submittedName>
        <fullName evidence="2">YncE family protein</fullName>
    </submittedName>
</protein>
<gene>
    <name evidence="2" type="ORF">ACFSC2_03775</name>
</gene>
<keyword evidence="3" id="KW-1185">Reference proteome</keyword>
<keyword evidence="1" id="KW-0732">Signal</keyword>
<accession>A0ABW4H903</accession>
<dbReference type="InterPro" id="IPR011044">
    <property type="entry name" value="Quino_amine_DH_bsu"/>
</dbReference>
<dbReference type="RefSeq" id="WP_379816280.1">
    <property type="nucleotide sequence ID" value="NZ_JBHUDZ010000002.1"/>
</dbReference>
<dbReference type="Gene3D" id="2.130.10.10">
    <property type="entry name" value="YVTN repeat-like/Quinoprotein amine dehydrogenase"/>
    <property type="match status" value="1"/>
</dbReference>
<organism evidence="2 3">
    <name type="scientific">Flavobacterium artemisiae</name>
    <dbReference type="NCBI Taxonomy" id="2126556"/>
    <lineage>
        <taxon>Bacteria</taxon>
        <taxon>Pseudomonadati</taxon>
        <taxon>Bacteroidota</taxon>
        <taxon>Flavobacteriia</taxon>
        <taxon>Flavobacteriales</taxon>
        <taxon>Flavobacteriaceae</taxon>
        <taxon>Flavobacterium</taxon>
    </lineage>
</organism>
<dbReference type="PANTHER" id="PTHR47197:SF3">
    <property type="entry name" value="DIHYDRO-HEME D1 DEHYDROGENASE"/>
    <property type="match status" value="1"/>
</dbReference>
<evidence type="ECO:0000256" key="1">
    <source>
        <dbReference type="SAM" id="SignalP"/>
    </source>
</evidence>
<dbReference type="InterPro" id="IPR031815">
    <property type="entry name" value="DUF5074"/>
</dbReference>
<dbReference type="PANTHER" id="PTHR47197">
    <property type="entry name" value="PROTEIN NIRF"/>
    <property type="match status" value="1"/>
</dbReference>
<dbReference type="InterPro" id="IPR015943">
    <property type="entry name" value="WD40/YVTN_repeat-like_dom_sf"/>
</dbReference>